<gene>
    <name evidence="3" type="ORF">DR999_PMT08467</name>
</gene>
<dbReference type="InterPro" id="IPR040046">
    <property type="entry name" value="FAM228"/>
</dbReference>
<name>A0A4D9EQY9_9SAUR</name>
<feature type="region of interest" description="Disordered" evidence="2">
    <location>
        <begin position="33"/>
        <end position="67"/>
    </location>
</feature>
<dbReference type="STRING" id="55544.A0A4D9EQY9"/>
<dbReference type="EMBL" id="QXTE01000067">
    <property type="protein sequence ID" value="TFK08580.1"/>
    <property type="molecule type" value="Genomic_DNA"/>
</dbReference>
<feature type="compositionally biased region" description="Polar residues" evidence="2">
    <location>
        <begin position="208"/>
        <end position="229"/>
    </location>
</feature>
<dbReference type="AlphaFoldDB" id="A0A4D9EQY9"/>
<evidence type="ECO:0000256" key="1">
    <source>
        <dbReference type="ARBA" id="ARBA00007753"/>
    </source>
</evidence>
<keyword evidence="4" id="KW-1185">Reference proteome</keyword>
<dbReference type="PANTHER" id="PTHR28584:SF1">
    <property type="entry name" value="PROTEIN FAM228B"/>
    <property type="match status" value="1"/>
</dbReference>
<evidence type="ECO:0000313" key="3">
    <source>
        <dbReference type="EMBL" id="TFK08580.1"/>
    </source>
</evidence>
<comment type="caution">
    <text evidence="3">The sequence shown here is derived from an EMBL/GenBank/DDBJ whole genome shotgun (WGS) entry which is preliminary data.</text>
</comment>
<feature type="region of interest" description="Disordered" evidence="2">
    <location>
        <begin position="208"/>
        <end position="230"/>
    </location>
</feature>
<dbReference type="Proteomes" id="UP000297703">
    <property type="component" value="Unassembled WGS sequence"/>
</dbReference>
<reference evidence="3 4" key="1">
    <citation type="submission" date="2019-04" db="EMBL/GenBank/DDBJ databases">
        <title>Draft genome of the big-headed turtle Platysternon megacephalum.</title>
        <authorList>
            <person name="Gong S."/>
        </authorList>
    </citation>
    <scope>NUCLEOTIDE SEQUENCE [LARGE SCALE GENOMIC DNA]</scope>
    <source>
        <strain evidence="3">DO16091913</strain>
        <tissue evidence="3">Muscle</tissue>
    </source>
</reference>
<dbReference type="OrthoDB" id="9905773at2759"/>
<proteinExistence type="inferred from homology"/>
<organism evidence="3 4">
    <name type="scientific">Platysternon megacephalum</name>
    <name type="common">big-headed turtle</name>
    <dbReference type="NCBI Taxonomy" id="55544"/>
    <lineage>
        <taxon>Eukaryota</taxon>
        <taxon>Metazoa</taxon>
        <taxon>Chordata</taxon>
        <taxon>Craniata</taxon>
        <taxon>Vertebrata</taxon>
        <taxon>Euteleostomi</taxon>
        <taxon>Archelosauria</taxon>
        <taxon>Testudinata</taxon>
        <taxon>Testudines</taxon>
        <taxon>Cryptodira</taxon>
        <taxon>Durocryptodira</taxon>
        <taxon>Testudinoidea</taxon>
        <taxon>Platysternidae</taxon>
        <taxon>Platysternon</taxon>
    </lineage>
</organism>
<evidence type="ECO:0000313" key="4">
    <source>
        <dbReference type="Proteomes" id="UP000297703"/>
    </source>
</evidence>
<feature type="compositionally biased region" description="Low complexity" evidence="2">
    <location>
        <begin position="52"/>
        <end position="67"/>
    </location>
</feature>
<evidence type="ECO:0000256" key="2">
    <source>
        <dbReference type="SAM" id="MobiDB-lite"/>
    </source>
</evidence>
<accession>A0A4D9EQY9</accession>
<comment type="similarity">
    <text evidence="1">Belongs to the FAM228 family.</text>
</comment>
<sequence>MAPGSGPGSSQSSGGWAAGAAAAQWVLGTTRAAASVADPRDHLSSSPRGDQSNGRRGSGWSCRGSEGRVTTTKAAGYELYITDSPRSQLWLGEAVSPHSGTPDSITSLEARRGSLDEDWLIRVYCPGSQRMYDVQAPEQPVQGISPSVSKKIRTISALCNRKSSKDWLMQEPSTPLQPCSGAPNMGGSENQWLLKLKCPRSQTEYDLQTPEQRATSSLARSRSPSTFGRSASERKKACEDWLTQKRFSQVQAVSNEDQDIIAATQSILDRENYFVKEVDKYLRHRDFLELRKKEIQYKKWLERVSEPLLQKIEDKVDSQSSEEIEERKRKQLSLYLNYCNKKGKVALEDYDSSEYDPLFLNTHPTYLKVSTPPLHDPLLKEVQGRFLEGGLIQQCETGRIYSAKEMNDLYKAKLPLLPLGRQNMDAAEWLKTPPGYVESEIRQRKRRRVKRNHNAGTLDFKAWADSTCPPTLWKEEMYIY</sequence>
<protein>
    <submittedName>
        <fullName evidence="3">Transcription elongation regulator 1-like protein</fullName>
    </submittedName>
</protein>
<reference evidence="3 4" key="2">
    <citation type="submission" date="2019-04" db="EMBL/GenBank/DDBJ databases">
        <title>The genome sequence of big-headed turtle.</title>
        <authorList>
            <person name="Gong S."/>
        </authorList>
    </citation>
    <scope>NUCLEOTIDE SEQUENCE [LARGE SCALE GENOMIC DNA]</scope>
    <source>
        <strain evidence="3">DO16091913</strain>
        <tissue evidence="3">Muscle</tissue>
    </source>
</reference>
<dbReference type="PANTHER" id="PTHR28584">
    <property type="entry name" value="FAMILY WITH SEQUENCE SIMILARITY 228 MEMBER A"/>
    <property type="match status" value="1"/>
</dbReference>